<comment type="caution">
    <text evidence="2">The sequence shown here is derived from an EMBL/GenBank/DDBJ whole genome shotgun (WGS) entry which is preliminary data.</text>
</comment>
<keyword evidence="1" id="KW-0175">Coiled coil</keyword>
<organism evidence="2 3">
    <name type="scientific">Zooshikella harenae</name>
    <dbReference type="NCBI Taxonomy" id="2827238"/>
    <lineage>
        <taxon>Bacteria</taxon>
        <taxon>Pseudomonadati</taxon>
        <taxon>Pseudomonadota</taxon>
        <taxon>Gammaproteobacteria</taxon>
        <taxon>Oceanospirillales</taxon>
        <taxon>Zooshikellaceae</taxon>
        <taxon>Zooshikella</taxon>
    </lineage>
</organism>
<dbReference type="EMBL" id="JAGSOY010000007">
    <property type="protein sequence ID" value="MBU2710498.1"/>
    <property type="molecule type" value="Genomic_DNA"/>
</dbReference>
<dbReference type="RefSeq" id="WP_215818655.1">
    <property type="nucleotide sequence ID" value="NZ_JAGSOY010000007.1"/>
</dbReference>
<name>A0ABS5Z8X5_9GAMM</name>
<evidence type="ECO:0000313" key="3">
    <source>
        <dbReference type="Proteomes" id="UP000690515"/>
    </source>
</evidence>
<evidence type="ECO:0000256" key="1">
    <source>
        <dbReference type="SAM" id="Coils"/>
    </source>
</evidence>
<evidence type="ECO:0000313" key="2">
    <source>
        <dbReference type="EMBL" id="MBU2710498.1"/>
    </source>
</evidence>
<protein>
    <submittedName>
        <fullName evidence="2">Phage tail tape measure protein</fullName>
    </submittedName>
</protein>
<reference evidence="2 3" key="1">
    <citation type="submission" date="2021-04" db="EMBL/GenBank/DDBJ databases">
        <authorList>
            <person name="Pira H."/>
            <person name="Risdian C."/>
            <person name="Wink J."/>
        </authorList>
    </citation>
    <scope>NUCLEOTIDE SEQUENCE [LARGE SCALE GENOMIC DNA]</scope>
    <source>
        <strain evidence="2 3">WH53</strain>
    </source>
</reference>
<gene>
    <name evidence="2" type="ORF">KCG35_05460</name>
</gene>
<dbReference type="Proteomes" id="UP000690515">
    <property type="component" value="Unassembled WGS sequence"/>
</dbReference>
<sequence>MNKHTEAIMFFNTQGICKEMIMPEFEAILDGVVCMDELKGQTVRCAYVLIDTHLHVTAIVLFLLDFDQDGMADRSWNIPFKQILSSAKQGPYLGTGTTRLVTQTLCSNKTYSSNLWDQSSNNAMNELTLIKEAAKRNRLRLSTQKTSVKENTIQRVESNEILHDNSLLKSQQQVNQLKKQFNDELSRFKQALLEAKQTNEDLINKNNALTIQLETQKQQSQEKYDYLTQLLKNTERKNRAELSIMQRQLEMRRTTQRYRDIAL</sequence>
<feature type="coiled-coil region" evidence="1">
    <location>
        <begin position="178"/>
        <end position="237"/>
    </location>
</feature>
<proteinExistence type="predicted"/>
<keyword evidence="3" id="KW-1185">Reference proteome</keyword>
<accession>A0ABS5Z8X5</accession>